<evidence type="ECO:0000256" key="1">
    <source>
        <dbReference type="SAM" id="SignalP"/>
    </source>
</evidence>
<dbReference type="RefSeq" id="WP_210652807.1">
    <property type="nucleotide sequence ID" value="NZ_JAGKQQ010000001.1"/>
</dbReference>
<proteinExistence type="predicted"/>
<organism evidence="2 3">
    <name type="scientific">Gemmata palustris</name>
    <dbReference type="NCBI Taxonomy" id="2822762"/>
    <lineage>
        <taxon>Bacteria</taxon>
        <taxon>Pseudomonadati</taxon>
        <taxon>Planctomycetota</taxon>
        <taxon>Planctomycetia</taxon>
        <taxon>Gemmatales</taxon>
        <taxon>Gemmataceae</taxon>
        <taxon>Gemmata</taxon>
    </lineage>
</organism>
<evidence type="ECO:0008006" key="4">
    <source>
        <dbReference type="Google" id="ProtNLM"/>
    </source>
</evidence>
<keyword evidence="1" id="KW-0732">Signal</keyword>
<feature type="chain" id="PRO_5046778478" description="PDZ domain-containing protein" evidence="1">
    <location>
        <begin position="19"/>
        <end position="282"/>
    </location>
</feature>
<dbReference type="InterPro" id="IPR046732">
    <property type="entry name" value="DUF6624"/>
</dbReference>
<dbReference type="Proteomes" id="UP000676565">
    <property type="component" value="Unassembled WGS sequence"/>
</dbReference>
<dbReference type="Pfam" id="PF20329">
    <property type="entry name" value="DUF6624"/>
    <property type="match status" value="1"/>
</dbReference>
<name>A0ABS5BPA7_9BACT</name>
<reference evidence="2 3" key="1">
    <citation type="submission" date="2021-04" db="EMBL/GenBank/DDBJ databases">
        <authorList>
            <person name="Ivanova A."/>
        </authorList>
    </citation>
    <scope>NUCLEOTIDE SEQUENCE [LARGE SCALE GENOMIC DNA]</scope>
    <source>
        <strain evidence="2 3">G18</strain>
    </source>
</reference>
<evidence type="ECO:0000313" key="3">
    <source>
        <dbReference type="Proteomes" id="UP000676565"/>
    </source>
</evidence>
<evidence type="ECO:0000313" key="2">
    <source>
        <dbReference type="EMBL" id="MBP3954688.1"/>
    </source>
</evidence>
<sequence>MRQIVVSAVLIFATVLQAAPLDAAKEPALREELLARVKTDQDARTKLIEAGSPPPKELIEALKKVDDTNRAWLKGVVEKHGWPGKALVGTDGAHAAWLLVQHSDADLPFQKKCLGLLETAVKAGEATGTDLAYLTDRVLAAEGKKQRYGTQLEQKDGKLVPKPVEDQEKLDVRRKELGLMPMAEYVAFAERMYKLKPAIPIRKPEFEAVVSKVLPAKEGEKDVLATVFVKGRDAGIPVTKTTAIHKQMGKLVPAAELSDIKDGVKVSVWITNGKAEAVLIFP</sequence>
<accession>A0ABS5BPA7</accession>
<keyword evidence="3" id="KW-1185">Reference proteome</keyword>
<dbReference type="EMBL" id="JAGKQQ010000001">
    <property type="protein sequence ID" value="MBP3954688.1"/>
    <property type="molecule type" value="Genomic_DNA"/>
</dbReference>
<feature type="signal peptide" evidence="1">
    <location>
        <begin position="1"/>
        <end position="18"/>
    </location>
</feature>
<protein>
    <recommendedName>
        <fullName evidence="4">PDZ domain-containing protein</fullName>
    </recommendedName>
</protein>
<comment type="caution">
    <text evidence="2">The sequence shown here is derived from an EMBL/GenBank/DDBJ whole genome shotgun (WGS) entry which is preliminary data.</text>
</comment>
<gene>
    <name evidence="2" type="ORF">J8F10_05245</name>
</gene>